<proteinExistence type="predicted"/>
<keyword evidence="3" id="KW-1185">Reference proteome</keyword>
<dbReference type="EMBL" id="QBLH01000341">
    <property type="protein sequence ID" value="TGZ56374.1"/>
    <property type="molecule type" value="Genomic_DNA"/>
</dbReference>
<dbReference type="AlphaFoldDB" id="A0A4V3SCE8"/>
<reference evidence="1 3" key="1">
    <citation type="journal article" date="2019" name="Philos. Trans. R. Soc. Lond., B, Biol. Sci.">
        <title>Ant behaviour and brain gene expression of defending hosts depend on the ecological success of the intruding social parasite.</title>
        <authorList>
            <person name="Kaur R."/>
            <person name="Stoldt M."/>
            <person name="Jongepier E."/>
            <person name="Feldmeyer B."/>
            <person name="Menzel F."/>
            <person name="Bornberg-Bauer E."/>
            <person name="Foitzik S."/>
        </authorList>
    </citation>
    <scope>NUCLEOTIDE SEQUENCE [LARGE SCALE GENOMIC DNA]</scope>
    <source>
        <tissue evidence="1">Whole body</tissue>
    </source>
</reference>
<accession>A0A4V3SCE8</accession>
<evidence type="ECO:0000313" key="2">
    <source>
        <dbReference type="EMBL" id="TGZ57252.1"/>
    </source>
</evidence>
<protein>
    <submittedName>
        <fullName evidence="1">Uncharacterized protein</fullName>
    </submittedName>
</protein>
<feature type="non-terminal residue" evidence="1">
    <location>
        <position position="1"/>
    </location>
</feature>
<comment type="caution">
    <text evidence="1">The sequence shown here is derived from an EMBL/GenBank/DDBJ whole genome shotgun (WGS) entry which is preliminary data.</text>
</comment>
<name>A0A4V3SCE8_9HYME</name>
<evidence type="ECO:0000313" key="1">
    <source>
        <dbReference type="EMBL" id="TGZ56374.1"/>
    </source>
</evidence>
<sequence>EKEREINVPSLKSCGTFTLLRVRREKENTSSPALKSGATVRSEILVILGHGAARQETSRVLFRFHDRILGFGFSGTEDALFDHHNTATRSASETGEPRGLRGAYYRCRGCRRARARPELISITG</sequence>
<dbReference type="Proteomes" id="UP000310200">
    <property type="component" value="Unassembled WGS sequence"/>
</dbReference>
<gene>
    <name evidence="2" type="ORF">DBV15_10391</name>
    <name evidence="1" type="ORF">DBV15_12740</name>
</gene>
<evidence type="ECO:0000313" key="3">
    <source>
        <dbReference type="Proteomes" id="UP000310200"/>
    </source>
</evidence>
<dbReference type="EMBL" id="QBLH01000171">
    <property type="protein sequence ID" value="TGZ57252.1"/>
    <property type="molecule type" value="Genomic_DNA"/>
</dbReference>
<organism evidence="1 3">
    <name type="scientific">Temnothorax longispinosus</name>
    <dbReference type="NCBI Taxonomy" id="300112"/>
    <lineage>
        <taxon>Eukaryota</taxon>
        <taxon>Metazoa</taxon>
        <taxon>Ecdysozoa</taxon>
        <taxon>Arthropoda</taxon>
        <taxon>Hexapoda</taxon>
        <taxon>Insecta</taxon>
        <taxon>Pterygota</taxon>
        <taxon>Neoptera</taxon>
        <taxon>Endopterygota</taxon>
        <taxon>Hymenoptera</taxon>
        <taxon>Apocrita</taxon>
        <taxon>Aculeata</taxon>
        <taxon>Formicoidea</taxon>
        <taxon>Formicidae</taxon>
        <taxon>Myrmicinae</taxon>
        <taxon>Temnothorax</taxon>
    </lineage>
</organism>